<sequence>MIDELLYIFNLFNEDIIKKKNEYLYSLFKLYKNQISKIEMINIDINNRMIYILATNIYKFILKIDGKFLYYQVVNKIYNNNSRVLIIFDPNIVINYYDNINELNIKMRNFIEDIKCPKYKGKSSKIEKLIYILNSDLFLIKFSNLAIGDKFNGENIMYSIREYHISKLY</sequence>
<protein>
    <submittedName>
        <fullName evidence="1">Uncharacterized protein</fullName>
    </submittedName>
</protein>
<gene>
    <name evidence="1" type="ORF">LCDPAC02_02290</name>
</gene>
<dbReference type="EMBL" id="MK500301">
    <property type="protein sequence ID" value="QBK85030.1"/>
    <property type="molecule type" value="Genomic_DNA"/>
</dbReference>
<accession>A0A481YPV1</accession>
<organism evidence="1">
    <name type="scientific">Pithovirus LCDPAC02</name>
    <dbReference type="NCBI Taxonomy" id="2506601"/>
    <lineage>
        <taxon>Viruses</taxon>
        <taxon>Pithoviruses</taxon>
    </lineage>
</organism>
<evidence type="ECO:0000313" key="1">
    <source>
        <dbReference type="EMBL" id="QBK85030.1"/>
    </source>
</evidence>
<reference evidence="1" key="1">
    <citation type="journal article" date="2019" name="MBio">
        <title>Virus Genomes from Deep Sea Sediments Expand the Ocean Megavirome and Support Independent Origins of Viral Gigantism.</title>
        <authorList>
            <person name="Backstrom D."/>
            <person name="Yutin N."/>
            <person name="Jorgensen S.L."/>
            <person name="Dharamshi J."/>
            <person name="Homa F."/>
            <person name="Zaremba-Niedwiedzka K."/>
            <person name="Spang A."/>
            <person name="Wolf Y.I."/>
            <person name="Koonin E.V."/>
            <person name="Ettema T.J."/>
        </authorList>
    </citation>
    <scope>NUCLEOTIDE SEQUENCE</scope>
</reference>
<proteinExistence type="predicted"/>
<name>A0A481YPV1_9VIRU</name>